<dbReference type="Gene3D" id="3.10.180.10">
    <property type="entry name" value="2,3-Dihydroxybiphenyl 1,2-Dioxygenase, domain 1"/>
    <property type="match status" value="1"/>
</dbReference>
<keyword evidence="3" id="KW-1185">Reference proteome</keyword>
<dbReference type="SUPFAM" id="SSF54593">
    <property type="entry name" value="Glyoxalase/Bleomycin resistance protein/Dihydroxybiphenyl dioxygenase"/>
    <property type="match status" value="1"/>
</dbReference>
<dbReference type="Proteomes" id="UP001501251">
    <property type="component" value="Unassembled WGS sequence"/>
</dbReference>
<dbReference type="PROSITE" id="PS51819">
    <property type="entry name" value="VOC"/>
    <property type="match status" value="1"/>
</dbReference>
<dbReference type="PANTHER" id="PTHR35908:SF1">
    <property type="entry name" value="CONSERVED PROTEIN"/>
    <property type="match status" value="1"/>
</dbReference>
<comment type="caution">
    <text evidence="2">The sequence shown here is derived from an EMBL/GenBank/DDBJ whole genome shotgun (WGS) entry which is preliminary data.</text>
</comment>
<dbReference type="InterPro" id="IPR041581">
    <property type="entry name" value="Glyoxalase_6"/>
</dbReference>
<evidence type="ECO:0000313" key="3">
    <source>
        <dbReference type="Proteomes" id="UP001501251"/>
    </source>
</evidence>
<dbReference type="Pfam" id="PF18029">
    <property type="entry name" value="Glyoxalase_6"/>
    <property type="match status" value="1"/>
</dbReference>
<dbReference type="PANTHER" id="PTHR35908">
    <property type="entry name" value="HYPOTHETICAL FUSION PROTEIN"/>
    <property type="match status" value="1"/>
</dbReference>
<evidence type="ECO:0000313" key="2">
    <source>
        <dbReference type="EMBL" id="GAA4198322.1"/>
    </source>
</evidence>
<evidence type="ECO:0000259" key="1">
    <source>
        <dbReference type="PROSITE" id="PS51819"/>
    </source>
</evidence>
<name>A0ABP8B523_9ACTN</name>
<proteinExistence type="predicted"/>
<feature type="domain" description="VOC" evidence="1">
    <location>
        <begin position="3"/>
        <end position="120"/>
    </location>
</feature>
<sequence>MVRIGQVVLGVTDMERAVGFWTRALDYAPREGQTGDDWTVIEPVEGNGVPLALDVTRTPVQEHPRMHLDLFTPDAAGQAAEVERLVSLGAERVDWDLYPDDPDFVVLADPEGNLFCVIDLSHG</sequence>
<gene>
    <name evidence="2" type="ORF">GCM10022252_48570</name>
</gene>
<reference evidence="3" key="1">
    <citation type="journal article" date="2019" name="Int. J. Syst. Evol. Microbiol.">
        <title>The Global Catalogue of Microorganisms (GCM) 10K type strain sequencing project: providing services to taxonomists for standard genome sequencing and annotation.</title>
        <authorList>
            <consortium name="The Broad Institute Genomics Platform"/>
            <consortium name="The Broad Institute Genome Sequencing Center for Infectious Disease"/>
            <person name="Wu L."/>
            <person name="Ma J."/>
        </authorList>
    </citation>
    <scope>NUCLEOTIDE SEQUENCE [LARGE SCALE GENOMIC DNA]</scope>
    <source>
        <strain evidence="3">JCM 17388</strain>
    </source>
</reference>
<protein>
    <submittedName>
        <fullName evidence="2">VOC family protein</fullName>
    </submittedName>
</protein>
<dbReference type="EMBL" id="BAABAQ010000009">
    <property type="protein sequence ID" value="GAA4198322.1"/>
    <property type="molecule type" value="Genomic_DNA"/>
</dbReference>
<dbReference type="CDD" id="cd06587">
    <property type="entry name" value="VOC"/>
    <property type="match status" value="1"/>
</dbReference>
<dbReference type="RefSeq" id="WP_344920320.1">
    <property type="nucleotide sequence ID" value="NZ_BAABAQ010000009.1"/>
</dbReference>
<organism evidence="2 3">
    <name type="scientific">Streptosporangium oxazolinicum</name>
    <dbReference type="NCBI Taxonomy" id="909287"/>
    <lineage>
        <taxon>Bacteria</taxon>
        <taxon>Bacillati</taxon>
        <taxon>Actinomycetota</taxon>
        <taxon>Actinomycetes</taxon>
        <taxon>Streptosporangiales</taxon>
        <taxon>Streptosporangiaceae</taxon>
        <taxon>Streptosporangium</taxon>
    </lineage>
</organism>
<dbReference type="InterPro" id="IPR037523">
    <property type="entry name" value="VOC_core"/>
</dbReference>
<accession>A0ABP8B523</accession>
<dbReference type="InterPro" id="IPR029068">
    <property type="entry name" value="Glyas_Bleomycin-R_OHBP_Dase"/>
</dbReference>